<dbReference type="EMBL" id="RWIU01000002">
    <property type="protein sequence ID" value="RSK44180.1"/>
    <property type="molecule type" value="Genomic_DNA"/>
</dbReference>
<keyword evidence="3" id="KW-1185">Reference proteome</keyword>
<organism evidence="2 3">
    <name type="scientific">Hymenobacter perfusus</name>
    <dbReference type="NCBI Taxonomy" id="1236770"/>
    <lineage>
        <taxon>Bacteria</taxon>
        <taxon>Pseudomonadati</taxon>
        <taxon>Bacteroidota</taxon>
        <taxon>Cytophagia</taxon>
        <taxon>Cytophagales</taxon>
        <taxon>Hymenobacteraceae</taxon>
        <taxon>Hymenobacter</taxon>
    </lineage>
</organism>
<keyword evidence="1" id="KW-0732">Signal</keyword>
<gene>
    <name evidence="2" type="ORF">EI293_06465</name>
</gene>
<reference evidence="2 3" key="1">
    <citation type="submission" date="2018-12" db="EMBL/GenBank/DDBJ databases">
        <authorList>
            <person name="Feng G."/>
            <person name="Zhu H."/>
        </authorList>
    </citation>
    <scope>NUCLEOTIDE SEQUENCE [LARGE SCALE GENOMIC DNA]</scope>
    <source>
        <strain evidence="2 3">LMG 26000</strain>
    </source>
</reference>
<dbReference type="RefSeq" id="WP_125436344.1">
    <property type="nucleotide sequence ID" value="NZ_RWIU01000002.1"/>
</dbReference>
<dbReference type="Proteomes" id="UP000270291">
    <property type="component" value="Unassembled WGS sequence"/>
</dbReference>
<proteinExistence type="predicted"/>
<comment type="caution">
    <text evidence="2">The sequence shown here is derived from an EMBL/GenBank/DDBJ whole genome shotgun (WGS) entry which is preliminary data.</text>
</comment>
<name>A0A3R9MEQ2_9BACT</name>
<dbReference type="AlphaFoldDB" id="A0A3R9MEQ2"/>
<sequence>MKTALLTLACVTASLAALAQNAAPAAASAAPATTTAAAPAGSYAALLGTTVQELMSTGEPTVLKQLDARLERAATVAPQDWLPRYYQAYARVITCFQSKEDGDVKDQYLDRAEAALTQARKLGGDEAELLVLQSYIYQARLGVSPMLRSMKYSGMVKEALAQAKKLNPANPRIYLVEANNVYYTPAMFGGGAEVAKPVYEEAKARFAAFRPASALAPNWGERQVLGRLKAYQTATAAK</sequence>
<evidence type="ECO:0000313" key="2">
    <source>
        <dbReference type="EMBL" id="RSK44180.1"/>
    </source>
</evidence>
<accession>A0A3R9MEQ2</accession>
<feature type="chain" id="PRO_5018522659" description="Tetratricopeptide repeat protein" evidence="1">
    <location>
        <begin position="20"/>
        <end position="238"/>
    </location>
</feature>
<protein>
    <recommendedName>
        <fullName evidence="4">Tetratricopeptide repeat protein</fullName>
    </recommendedName>
</protein>
<feature type="signal peptide" evidence="1">
    <location>
        <begin position="1"/>
        <end position="19"/>
    </location>
</feature>
<dbReference type="OrthoDB" id="1150971at2"/>
<evidence type="ECO:0000256" key="1">
    <source>
        <dbReference type="SAM" id="SignalP"/>
    </source>
</evidence>
<evidence type="ECO:0008006" key="4">
    <source>
        <dbReference type="Google" id="ProtNLM"/>
    </source>
</evidence>
<evidence type="ECO:0000313" key="3">
    <source>
        <dbReference type="Proteomes" id="UP000270291"/>
    </source>
</evidence>